<feature type="region of interest" description="Disordered" evidence="3">
    <location>
        <begin position="133"/>
        <end position="173"/>
    </location>
</feature>
<comment type="subcellular location">
    <subcellularLocation>
        <location evidence="1">Nucleus</location>
    </subcellularLocation>
</comment>
<feature type="region of interest" description="Disordered" evidence="3">
    <location>
        <begin position="256"/>
        <end position="276"/>
    </location>
</feature>
<evidence type="ECO:0000259" key="4">
    <source>
        <dbReference type="Pfam" id="PF16987"/>
    </source>
</evidence>
<name>A0AAV1AS33_VICFA</name>
<evidence type="ECO:0000256" key="3">
    <source>
        <dbReference type="SAM" id="MobiDB-lite"/>
    </source>
</evidence>
<dbReference type="Proteomes" id="UP001157006">
    <property type="component" value="Chromosome 5"/>
</dbReference>
<dbReference type="InterPro" id="IPR036546">
    <property type="entry name" value="MED15_KIX"/>
</dbReference>
<evidence type="ECO:0000313" key="5">
    <source>
        <dbReference type="EMBL" id="CAI8611895.1"/>
    </source>
</evidence>
<feature type="domain" description="Mediator complex subunit 15 KIX" evidence="4">
    <location>
        <begin position="228"/>
        <end position="272"/>
    </location>
</feature>
<accession>A0AAV1AS33</accession>
<keyword evidence="2" id="KW-0539">Nucleus</keyword>
<dbReference type="AlphaFoldDB" id="A0AAV1AS33"/>
<reference evidence="5 6" key="1">
    <citation type="submission" date="2023-01" db="EMBL/GenBank/DDBJ databases">
        <authorList>
            <person name="Kreplak J."/>
        </authorList>
    </citation>
    <scope>NUCLEOTIDE SEQUENCE [LARGE SCALE GENOMIC DNA]</scope>
</reference>
<proteinExistence type="predicted"/>
<evidence type="ECO:0000256" key="1">
    <source>
        <dbReference type="ARBA" id="ARBA00004123"/>
    </source>
</evidence>
<dbReference type="GO" id="GO:0005634">
    <property type="term" value="C:nucleus"/>
    <property type="evidence" value="ECO:0007669"/>
    <property type="project" value="UniProtKB-SubCell"/>
</dbReference>
<protein>
    <recommendedName>
        <fullName evidence="4">Mediator complex subunit 15 KIX domain-containing protein</fullName>
    </recommendedName>
</protein>
<dbReference type="EMBL" id="OX451740">
    <property type="protein sequence ID" value="CAI8611895.1"/>
    <property type="molecule type" value="Genomic_DNA"/>
</dbReference>
<feature type="compositionally biased region" description="Polar residues" evidence="3">
    <location>
        <begin position="134"/>
        <end position="159"/>
    </location>
</feature>
<organism evidence="5 6">
    <name type="scientific">Vicia faba</name>
    <name type="common">Broad bean</name>
    <name type="synonym">Faba vulgaris</name>
    <dbReference type="NCBI Taxonomy" id="3906"/>
    <lineage>
        <taxon>Eukaryota</taxon>
        <taxon>Viridiplantae</taxon>
        <taxon>Streptophyta</taxon>
        <taxon>Embryophyta</taxon>
        <taxon>Tracheophyta</taxon>
        <taxon>Spermatophyta</taxon>
        <taxon>Magnoliopsida</taxon>
        <taxon>eudicotyledons</taxon>
        <taxon>Gunneridae</taxon>
        <taxon>Pentapetalae</taxon>
        <taxon>rosids</taxon>
        <taxon>fabids</taxon>
        <taxon>Fabales</taxon>
        <taxon>Fabaceae</taxon>
        <taxon>Papilionoideae</taxon>
        <taxon>50 kb inversion clade</taxon>
        <taxon>NPAAA clade</taxon>
        <taxon>Hologalegina</taxon>
        <taxon>IRL clade</taxon>
        <taxon>Fabeae</taxon>
        <taxon>Vicia</taxon>
    </lineage>
</organism>
<evidence type="ECO:0000256" key="2">
    <source>
        <dbReference type="ARBA" id="ARBA00023242"/>
    </source>
</evidence>
<sequence length="276" mass="30765">MDTNNGILNQGDWRCQLHPVSRRNCQQNNGTYKKAYSHKTFTAATSHSDYLKRISLRMLAWEIKCQANIITSSLDMETESQCTMANTITPSLDMETESQCTMANTITPSLDMEAESQYTMANTITPTLDLEAESQGTMSSKETKSQGTMANNMTSNQVGPINEPLDPTNGRPDQDDWRGKLQPGTRIEHIEKVSWSSLFCLIKLQGCSSASNMTWNQIGPSNKPLDPGDWRGTLKPGARERIVNIIRYTLKEQLPTVSGQEGSDEFGNIAQRCTEN</sequence>
<gene>
    <name evidence="5" type="ORF">VFH_V007920</name>
</gene>
<evidence type="ECO:0000313" key="6">
    <source>
        <dbReference type="Proteomes" id="UP001157006"/>
    </source>
</evidence>
<keyword evidence="6" id="KW-1185">Reference proteome</keyword>
<dbReference type="Pfam" id="PF16987">
    <property type="entry name" value="KIX_2"/>
    <property type="match status" value="1"/>
</dbReference>